<dbReference type="AlphaFoldDB" id="A0A7J6QXH8"/>
<gene>
    <name evidence="2" type="ORF">FOZ62_030788</name>
</gene>
<name>A0A7J6QXH8_PEROL</name>
<organism evidence="2 3">
    <name type="scientific">Perkinsus olseni</name>
    <name type="common">Perkinsus atlanticus</name>
    <dbReference type="NCBI Taxonomy" id="32597"/>
    <lineage>
        <taxon>Eukaryota</taxon>
        <taxon>Sar</taxon>
        <taxon>Alveolata</taxon>
        <taxon>Perkinsozoa</taxon>
        <taxon>Perkinsea</taxon>
        <taxon>Perkinsida</taxon>
        <taxon>Perkinsidae</taxon>
        <taxon>Perkinsus</taxon>
    </lineage>
</organism>
<protein>
    <submittedName>
        <fullName evidence="2">Uncharacterized protein</fullName>
    </submittedName>
</protein>
<dbReference type="Proteomes" id="UP000574390">
    <property type="component" value="Unassembled WGS sequence"/>
</dbReference>
<proteinExistence type="predicted"/>
<comment type="caution">
    <text evidence="2">The sequence shown here is derived from an EMBL/GenBank/DDBJ whole genome shotgun (WGS) entry which is preliminary data.</text>
</comment>
<feature type="signal peptide" evidence="1">
    <location>
        <begin position="1"/>
        <end position="20"/>
    </location>
</feature>
<evidence type="ECO:0000256" key="1">
    <source>
        <dbReference type="SAM" id="SignalP"/>
    </source>
</evidence>
<sequence length="280" mass="31294">MMKWQLYSVVILSILLGGQASAVALRGKYYKGYLGKYCHSNFTVSVSFNDESNFVTFRMGRGRCDPVAVTVSYGKAGNNTFKTKWDIWNNGRRRNMLDTFKTSCYLGNLTKHAADDEGKFLSKITLEGQVSRREPVEVAKATEMVDWEGQASAAGLRGKYYEGYLGEYCPSGFNLSVRFHDISNFVTLKMGGQASVVAAMVSYFETGSNTLKVAWGSWKEYEKNTMLRAFKKACRVSDLTKDADDDEGKFLSEMVLDGESLEVLLFADLSIVIPSRSVRT</sequence>
<evidence type="ECO:0000313" key="3">
    <source>
        <dbReference type="Proteomes" id="UP000574390"/>
    </source>
</evidence>
<dbReference type="EMBL" id="JABANM010026437">
    <property type="protein sequence ID" value="KAF4712987.1"/>
    <property type="molecule type" value="Genomic_DNA"/>
</dbReference>
<keyword evidence="1" id="KW-0732">Signal</keyword>
<evidence type="ECO:0000313" key="2">
    <source>
        <dbReference type="EMBL" id="KAF4712987.1"/>
    </source>
</evidence>
<accession>A0A7J6QXH8</accession>
<feature type="chain" id="PRO_5029733832" evidence="1">
    <location>
        <begin position="21"/>
        <end position="280"/>
    </location>
</feature>
<reference evidence="2 3" key="1">
    <citation type="submission" date="2020-04" db="EMBL/GenBank/DDBJ databases">
        <title>Perkinsus olseni comparative genomics.</title>
        <authorList>
            <person name="Bogema D.R."/>
        </authorList>
    </citation>
    <scope>NUCLEOTIDE SEQUENCE [LARGE SCALE GENOMIC DNA]</scope>
    <source>
        <strain evidence="2">ATCC PRA-205</strain>
    </source>
</reference>